<gene>
    <name evidence="3" type="primary">pezA</name>
    <name evidence="3" type="ORF">ERS852540_00969</name>
</gene>
<dbReference type="SUPFAM" id="SSF81901">
    <property type="entry name" value="HCP-like"/>
    <property type="match status" value="1"/>
</dbReference>
<evidence type="ECO:0000313" key="3">
    <source>
        <dbReference type="EMBL" id="CUQ84736.1"/>
    </source>
</evidence>
<dbReference type="SUPFAM" id="SSF47413">
    <property type="entry name" value="lambda repressor-like DNA-binding domains"/>
    <property type="match status" value="1"/>
</dbReference>
<dbReference type="InterPro" id="IPR011990">
    <property type="entry name" value="TPR-like_helical_dom_sf"/>
</dbReference>
<dbReference type="PROSITE" id="PS50943">
    <property type="entry name" value="HTH_CROC1"/>
    <property type="match status" value="1"/>
</dbReference>
<dbReference type="InterPro" id="IPR010982">
    <property type="entry name" value="Lambda_DNA-bd_dom_sf"/>
</dbReference>
<feature type="domain" description="HTH cro/C1-type" evidence="2">
    <location>
        <begin position="20"/>
        <end position="74"/>
    </location>
</feature>
<organism evidence="3 4">
    <name type="scientific">[Eubacterium] siraeum</name>
    <dbReference type="NCBI Taxonomy" id="39492"/>
    <lineage>
        <taxon>Bacteria</taxon>
        <taxon>Bacillati</taxon>
        <taxon>Bacillota</taxon>
        <taxon>Clostridia</taxon>
        <taxon>Eubacteriales</taxon>
        <taxon>Oscillospiraceae</taxon>
        <taxon>Oscillospiraceae incertae sedis</taxon>
    </lineage>
</organism>
<dbReference type="Pfam" id="PF01381">
    <property type="entry name" value="HTH_3"/>
    <property type="match status" value="1"/>
</dbReference>
<evidence type="ECO:0000259" key="2">
    <source>
        <dbReference type="PROSITE" id="PS50943"/>
    </source>
</evidence>
<name>A0A174ZKR9_9FIRM</name>
<dbReference type="Proteomes" id="UP000095662">
    <property type="component" value="Unassembled WGS sequence"/>
</dbReference>
<sequence length="380" mass="43480">MNSTEENTMLNLGLKLGENLKKFRLQRELTQEQLADVLGVSAQAVSRWENGTTYPDITLLPTIASYFEITLDELMGMENWRSEEQLKELLGQLEENGSKGLIYENILLLRDAVKTYPTNYELQFRLVNQLAFCEYKDGRGLSEEEKISFNREAAEIGNRILSHCTDGAIINQTTQQLCYIYSSLGEKEKAIEYAEKLPNIGCTDTVVLGDLYEGEQQKTHLKRAIKWYTSIFWCALINLADLGYRNETMSDAERIEIMKKALAILELVFDDGDYLNYSGTVSITHRYIADLAMSEGDYELALSSLEKAAQFAVMSDTLPENARHTSLLVNTLEYGPFNTIKNYDFTDCKELYDKMQADRYNAIRDDKRFIAVLEKIGRYC</sequence>
<dbReference type="PANTHER" id="PTHR46558">
    <property type="entry name" value="TRACRIPTIONAL REGULATORY PROTEIN-RELATED-RELATED"/>
    <property type="match status" value="1"/>
</dbReference>
<dbReference type="Gene3D" id="1.10.260.40">
    <property type="entry name" value="lambda repressor-like DNA-binding domains"/>
    <property type="match status" value="1"/>
</dbReference>
<evidence type="ECO:0000256" key="1">
    <source>
        <dbReference type="ARBA" id="ARBA00023125"/>
    </source>
</evidence>
<reference evidence="3 4" key="1">
    <citation type="submission" date="2015-09" db="EMBL/GenBank/DDBJ databases">
        <authorList>
            <consortium name="Pathogen Informatics"/>
        </authorList>
    </citation>
    <scope>NUCLEOTIDE SEQUENCE [LARGE SCALE GENOMIC DNA]</scope>
    <source>
        <strain evidence="3 4">2789STDY5834928</strain>
    </source>
</reference>
<protein>
    <submittedName>
        <fullName evidence="3">Antitoxin PezA</fullName>
    </submittedName>
</protein>
<accession>A0A174ZKR9</accession>
<dbReference type="Gene3D" id="1.25.40.10">
    <property type="entry name" value="Tetratricopeptide repeat domain"/>
    <property type="match status" value="1"/>
</dbReference>
<proteinExistence type="predicted"/>
<evidence type="ECO:0000313" key="4">
    <source>
        <dbReference type="Proteomes" id="UP000095662"/>
    </source>
</evidence>
<dbReference type="SMART" id="SM00530">
    <property type="entry name" value="HTH_XRE"/>
    <property type="match status" value="1"/>
</dbReference>
<dbReference type="PANTHER" id="PTHR46558:SF11">
    <property type="entry name" value="HTH-TYPE TRANSCRIPTIONAL REGULATOR XRE"/>
    <property type="match status" value="1"/>
</dbReference>
<dbReference type="AlphaFoldDB" id="A0A174ZKR9"/>
<dbReference type="InterPro" id="IPR001387">
    <property type="entry name" value="Cro/C1-type_HTH"/>
</dbReference>
<dbReference type="GO" id="GO:0003677">
    <property type="term" value="F:DNA binding"/>
    <property type="evidence" value="ECO:0007669"/>
    <property type="project" value="UniProtKB-KW"/>
</dbReference>
<keyword evidence="1" id="KW-0238">DNA-binding</keyword>
<dbReference type="CDD" id="cd00093">
    <property type="entry name" value="HTH_XRE"/>
    <property type="match status" value="1"/>
</dbReference>
<dbReference type="STRING" id="39492.ERS852540_00969"/>
<dbReference type="OrthoDB" id="9812495at2"/>
<dbReference type="EMBL" id="CZBY01000006">
    <property type="protein sequence ID" value="CUQ84736.1"/>
    <property type="molecule type" value="Genomic_DNA"/>
</dbReference>